<gene>
    <name evidence="13" type="ORF">GJQ55_02770</name>
</gene>
<dbReference type="PANTHER" id="PTHR30069">
    <property type="entry name" value="TONB-DEPENDENT OUTER MEMBRANE RECEPTOR"/>
    <property type="match status" value="1"/>
</dbReference>
<dbReference type="PANTHER" id="PTHR30069:SF27">
    <property type="entry name" value="BLL4766 PROTEIN"/>
    <property type="match status" value="1"/>
</dbReference>
<evidence type="ECO:0000313" key="14">
    <source>
        <dbReference type="Proteomes" id="UP000596074"/>
    </source>
</evidence>
<keyword evidence="5 9" id="KW-0798">TonB box</keyword>
<dbReference type="Gene3D" id="2.170.130.10">
    <property type="entry name" value="TonB-dependent receptor, plug domain"/>
    <property type="match status" value="1"/>
</dbReference>
<evidence type="ECO:0000256" key="3">
    <source>
        <dbReference type="ARBA" id="ARBA00022452"/>
    </source>
</evidence>
<dbReference type="EMBL" id="CP046056">
    <property type="protein sequence ID" value="QQD23472.1"/>
    <property type="molecule type" value="Genomic_DNA"/>
</dbReference>
<comment type="subcellular location">
    <subcellularLocation>
        <location evidence="1 8">Cell outer membrane</location>
        <topology evidence="1 8">Multi-pass membrane protein</topology>
    </subcellularLocation>
</comment>
<dbReference type="GO" id="GO:0015344">
    <property type="term" value="F:siderophore uptake transmembrane transporter activity"/>
    <property type="evidence" value="ECO:0007669"/>
    <property type="project" value="TreeGrafter"/>
</dbReference>
<dbReference type="GO" id="GO:0044718">
    <property type="term" value="P:siderophore transmembrane transport"/>
    <property type="evidence" value="ECO:0007669"/>
    <property type="project" value="TreeGrafter"/>
</dbReference>
<evidence type="ECO:0000259" key="12">
    <source>
        <dbReference type="Pfam" id="PF07715"/>
    </source>
</evidence>
<dbReference type="Pfam" id="PF00593">
    <property type="entry name" value="TonB_dep_Rec_b-barrel"/>
    <property type="match status" value="1"/>
</dbReference>
<accession>A0A9X7YNX5</accession>
<dbReference type="InterPro" id="IPR039426">
    <property type="entry name" value="TonB-dep_rcpt-like"/>
</dbReference>
<feature type="domain" description="TonB-dependent receptor-like beta-barrel" evidence="11">
    <location>
        <begin position="380"/>
        <end position="682"/>
    </location>
</feature>
<evidence type="ECO:0000313" key="13">
    <source>
        <dbReference type="EMBL" id="QQD23472.1"/>
    </source>
</evidence>
<keyword evidence="6 8" id="KW-0472">Membrane</keyword>
<evidence type="ECO:0000256" key="6">
    <source>
        <dbReference type="ARBA" id="ARBA00023136"/>
    </source>
</evidence>
<dbReference type="PROSITE" id="PS52016">
    <property type="entry name" value="TONB_DEPENDENT_REC_3"/>
    <property type="match status" value="1"/>
</dbReference>
<dbReference type="InterPro" id="IPR037066">
    <property type="entry name" value="Plug_dom_sf"/>
</dbReference>
<dbReference type="InterPro" id="IPR000531">
    <property type="entry name" value="Beta-barrel_TonB"/>
</dbReference>
<dbReference type="Pfam" id="PF07715">
    <property type="entry name" value="Plug"/>
    <property type="match status" value="1"/>
</dbReference>
<dbReference type="Gene3D" id="2.40.170.20">
    <property type="entry name" value="TonB-dependent receptor, beta-barrel domain"/>
    <property type="match status" value="1"/>
</dbReference>
<evidence type="ECO:0000256" key="10">
    <source>
        <dbReference type="SAM" id="SignalP"/>
    </source>
</evidence>
<dbReference type="SUPFAM" id="SSF56935">
    <property type="entry name" value="Porins"/>
    <property type="match status" value="1"/>
</dbReference>
<evidence type="ECO:0000256" key="7">
    <source>
        <dbReference type="ARBA" id="ARBA00023237"/>
    </source>
</evidence>
<organism evidence="13 14">
    <name type="scientific">Venatoribacter cucullus</name>
    <dbReference type="NCBI Taxonomy" id="2661630"/>
    <lineage>
        <taxon>Bacteria</taxon>
        <taxon>Pseudomonadati</taxon>
        <taxon>Pseudomonadota</taxon>
        <taxon>Gammaproteobacteria</taxon>
        <taxon>Oceanospirillales</taxon>
        <taxon>Oceanospirillaceae</taxon>
        <taxon>Venatoribacter</taxon>
    </lineage>
</organism>
<keyword evidence="4 8" id="KW-0812">Transmembrane</keyword>
<keyword evidence="13" id="KW-0675">Receptor</keyword>
<dbReference type="KEGG" id="vcw:GJQ55_02770"/>
<feature type="domain" description="TonB-dependent receptor plug" evidence="12">
    <location>
        <begin position="47"/>
        <end position="155"/>
    </location>
</feature>
<evidence type="ECO:0000256" key="2">
    <source>
        <dbReference type="ARBA" id="ARBA00022448"/>
    </source>
</evidence>
<evidence type="ECO:0000256" key="4">
    <source>
        <dbReference type="ARBA" id="ARBA00022692"/>
    </source>
</evidence>
<feature type="signal peptide" evidence="10">
    <location>
        <begin position="1"/>
        <end position="19"/>
    </location>
</feature>
<protein>
    <submittedName>
        <fullName evidence="13">TonB-dependent receptor plug domain-containing protein</fullName>
    </submittedName>
</protein>
<evidence type="ECO:0000256" key="9">
    <source>
        <dbReference type="RuleBase" id="RU003357"/>
    </source>
</evidence>
<reference evidence="13 14" key="1">
    <citation type="submission" date="2019-11" db="EMBL/GenBank/DDBJ databases">
        <title>Venatorbacter sp. nov. a predator of Campylobacter and other Gram-negative bacteria.</title>
        <authorList>
            <person name="Saeedi A."/>
            <person name="Cummings N.J."/>
            <person name="Connerton I.F."/>
            <person name="Connerton P.L."/>
        </authorList>
    </citation>
    <scope>NUCLEOTIDE SEQUENCE [LARGE SCALE GENOMIC DNA]</scope>
    <source>
        <strain evidence="13">XL5</strain>
    </source>
</reference>
<evidence type="ECO:0000256" key="1">
    <source>
        <dbReference type="ARBA" id="ARBA00004571"/>
    </source>
</evidence>
<keyword evidence="14" id="KW-1185">Reference proteome</keyword>
<evidence type="ECO:0000256" key="8">
    <source>
        <dbReference type="PROSITE-ProRule" id="PRU01360"/>
    </source>
</evidence>
<dbReference type="Proteomes" id="UP000596074">
    <property type="component" value="Chromosome"/>
</dbReference>
<keyword evidence="10" id="KW-0732">Signal</keyword>
<comment type="similarity">
    <text evidence="8 9">Belongs to the TonB-dependent receptor family.</text>
</comment>
<feature type="chain" id="PRO_5040764550" evidence="10">
    <location>
        <begin position="20"/>
        <end position="717"/>
    </location>
</feature>
<keyword evidence="3 8" id="KW-1134">Transmembrane beta strand</keyword>
<keyword evidence="2 8" id="KW-0813">Transport</keyword>
<dbReference type="InterPro" id="IPR012910">
    <property type="entry name" value="Plug_dom"/>
</dbReference>
<dbReference type="GO" id="GO:0009279">
    <property type="term" value="C:cell outer membrane"/>
    <property type="evidence" value="ECO:0007669"/>
    <property type="project" value="UniProtKB-SubCell"/>
</dbReference>
<keyword evidence="7 8" id="KW-0998">Cell outer membrane</keyword>
<proteinExistence type="inferred from homology"/>
<dbReference type="RefSeq" id="WP_228345997.1">
    <property type="nucleotide sequence ID" value="NZ_CP046056.1"/>
</dbReference>
<evidence type="ECO:0000256" key="5">
    <source>
        <dbReference type="ARBA" id="ARBA00023077"/>
    </source>
</evidence>
<dbReference type="InterPro" id="IPR036942">
    <property type="entry name" value="Beta-barrel_TonB_sf"/>
</dbReference>
<dbReference type="AlphaFoldDB" id="A0A9X7YNX5"/>
<evidence type="ECO:0000259" key="11">
    <source>
        <dbReference type="Pfam" id="PF00593"/>
    </source>
</evidence>
<name>A0A9X7YNX5_9GAMM</name>
<sequence length="717" mass="81583">MRRSLLAFTLPLLAGTVCAQDVPDDFLIQGDDIPVVLTTTRLKQPRAEVPASVTVIEAEQIRSWGARTIPELLRFVPGMVLGHSQSENSDTVVYHASVQNFMRRMQVQVDGRAVYKAAIAQVGWDDIPIALEDIQRIEITRGPSSATYGANAFMAVINIISKAPEDTLGTRLRYRGGNQSVQDALISHSAMTGSGSYRLTGAYYADDGFDGEFAEDGDDQWNDDNRQQFMSGVYQTSLTDRTHWQLRAALNNSHADIGNKDPGLWQKRDTDSVFVQSNLEFDFSANHRSQLQVYWQREERAQRQYECVDTILLDPALFDLYRLNPQGTLALIANPFDSSVLNTSAEAALYNQVLSNAGFPDMTLLGINLDDETCGTVPTNIVDQRVDIEWQDTVIWNDTLRTVSGISYRHDQADSESLFKGQRSNNLVRLFGNVEWRLQPWLLLNAGAMYEQEDINEDAFSPRLALNWLLSPQQSVRAVFSQAVRSPDMLEQQPAWTLTAYNLRSPSTGLTGAASNYLELTEGTYFLSHIAADRGLDQERITSIELGYYHLLPQWRAELDIKLYRDELRDLTSGSLNFETPDVTSDDRMDIQGAEMQLKWQPHHSDWLWLTMAYTDVEATRLSETRISPEKTLTASWHHRGEGWNATLSYLWLDSYANGENLYQRSELYVRKDWQVGRYQFWTGVFWQHQFAQEALGHYTQRYSTPNLYYLQAGLEF</sequence>